<dbReference type="SUPFAM" id="SSF49842">
    <property type="entry name" value="TNF-like"/>
    <property type="match status" value="1"/>
</dbReference>
<dbReference type="EMBL" id="JAMDNP010000086">
    <property type="protein sequence ID" value="MCY9764297.1"/>
    <property type="molecule type" value="Genomic_DNA"/>
</dbReference>
<accession>A0ABT4H5M7</accession>
<keyword evidence="3" id="KW-1185">Reference proteome</keyword>
<feature type="domain" description="BclA C-terminal" evidence="1">
    <location>
        <begin position="15"/>
        <end position="143"/>
    </location>
</feature>
<gene>
    <name evidence="2" type="ORF">M5X12_27735</name>
</gene>
<dbReference type="Pfam" id="PF18573">
    <property type="entry name" value="BclA_C"/>
    <property type="match status" value="1"/>
</dbReference>
<dbReference type="InterPro" id="IPR008983">
    <property type="entry name" value="Tumour_necrosis_fac-like_dom"/>
</dbReference>
<evidence type="ECO:0000313" key="3">
    <source>
        <dbReference type="Proteomes" id="UP001527181"/>
    </source>
</evidence>
<proteinExistence type="predicted"/>
<evidence type="ECO:0000313" key="2">
    <source>
        <dbReference type="EMBL" id="MCY9764297.1"/>
    </source>
</evidence>
<reference evidence="2 3" key="1">
    <citation type="submission" date="2022-05" db="EMBL/GenBank/DDBJ databases">
        <title>Genome Sequencing of Bee-Associated Microbes.</title>
        <authorList>
            <person name="Dunlap C."/>
        </authorList>
    </citation>
    <scope>NUCLEOTIDE SEQUENCE [LARGE SCALE GENOMIC DNA]</scope>
    <source>
        <strain evidence="2 3">NRRL B-04010</strain>
    </source>
</reference>
<dbReference type="Gene3D" id="2.60.120.40">
    <property type="match status" value="1"/>
</dbReference>
<name>A0ABT4H5M7_PAEAL</name>
<dbReference type="Proteomes" id="UP001527181">
    <property type="component" value="Unassembled WGS sequence"/>
</dbReference>
<comment type="caution">
    <text evidence="2">The sequence shown here is derived from an EMBL/GenBank/DDBJ whole genome shotgun (WGS) entry which is preliminary data.</text>
</comment>
<organism evidence="2 3">
    <name type="scientific">Paenibacillus alvei</name>
    <name type="common">Bacillus alvei</name>
    <dbReference type="NCBI Taxonomy" id="44250"/>
    <lineage>
        <taxon>Bacteria</taxon>
        <taxon>Bacillati</taxon>
        <taxon>Bacillota</taxon>
        <taxon>Bacilli</taxon>
        <taxon>Bacillales</taxon>
        <taxon>Paenibacillaceae</taxon>
        <taxon>Paenibacillus</taxon>
    </lineage>
</organism>
<dbReference type="InterPro" id="IPR041415">
    <property type="entry name" value="BclA_C"/>
</dbReference>
<sequence>MTGATGTSITATSSYAANTTGATIAVVLTGTLVPLPSAQNIGSGITVNGSNDTFTVSTAGRYYITYQINLTAGLLLGSRLLINGTANVASSIAPVLTSSAFNNDVILTLAANTTISLQLYGLLGSATLINNAAGAALTIIRLS</sequence>
<protein>
    <recommendedName>
        <fullName evidence="1">BclA C-terminal domain-containing protein</fullName>
    </recommendedName>
</protein>
<evidence type="ECO:0000259" key="1">
    <source>
        <dbReference type="Pfam" id="PF18573"/>
    </source>
</evidence>